<protein>
    <submittedName>
        <fullName evidence="4">NAD(P)H dehydrogenase (Quinone)</fullName>
    </submittedName>
</protein>
<reference evidence="5" key="1">
    <citation type="submission" date="2016-12" db="EMBL/GenBank/DDBJ databases">
        <authorList>
            <person name="Varghese N."/>
            <person name="Submissions S."/>
        </authorList>
    </citation>
    <scope>NUCLEOTIDE SEQUENCE [LARGE SCALE GENOMIC DNA]</scope>
    <source>
        <strain evidence="5">DSM 25035</strain>
    </source>
</reference>
<evidence type="ECO:0000256" key="1">
    <source>
        <dbReference type="ARBA" id="ARBA00001917"/>
    </source>
</evidence>
<sequence length="189" mass="20201">MLKTLFASALLLLIFGNVKAQDSKKVLIVYYSQSGSTQQMAQSIYEGAKAVEGVIATILPIDKVQEEMLLESDAIIIGSPVYNANIAPAVMEFINSWPFEGKPMKNKLGAAFSTGGGISIGEELVLQNLIQAMLIQGMIIAGGDETESAFGASGVTGEAPFDKKELDEIFLKKGYGLGKRVAELCKSFN</sequence>
<keyword evidence="5" id="KW-1185">Reference proteome</keyword>
<dbReference type="AlphaFoldDB" id="A0A1M7ZG20"/>
<feature type="domain" description="Flavodoxin-like" evidence="3">
    <location>
        <begin position="26"/>
        <end position="189"/>
    </location>
</feature>
<dbReference type="InterPro" id="IPR029039">
    <property type="entry name" value="Flavoprotein-like_sf"/>
</dbReference>
<accession>A0A1M7ZG20</accession>
<dbReference type="STRING" id="1073327.SAMN04488108_2988"/>
<dbReference type="InterPro" id="IPR008254">
    <property type="entry name" value="Flavodoxin/NO_synth"/>
</dbReference>
<dbReference type="Gene3D" id="3.40.50.360">
    <property type="match status" value="1"/>
</dbReference>
<dbReference type="InterPro" id="IPR005025">
    <property type="entry name" value="FMN_Rdtase-like_dom"/>
</dbReference>
<feature type="chain" id="PRO_5013269333" evidence="2">
    <location>
        <begin position="21"/>
        <end position="189"/>
    </location>
</feature>
<dbReference type="RefSeq" id="WP_073572622.1">
    <property type="nucleotide sequence ID" value="NZ_FRXN01000004.1"/>
</dbReference>
<dbReference type="InterPro" id="IPR001226">
    <property type="entry name" value="Flavodoxin_CS"/>
</dbReference>
<proteinExistence type="predicted"/>
<dbReference type="Proteomes" id="UP000184609">
    <property type="component" value="Unassembled WGS sequence"/>
</dbReference>
<dbReference type="GO" id="GO:0009055">
    <property type="term" value="F:electron transfer activity"/>
    <property type="evidence" value="ECO:0007669"/>
    <property type="project" value="InterPro"/>
</dbReference>
<keyword evidence="2" id="KW-0732">Signal</keyword>
<comment type="cofactor">
    <cofactor evidence="1">
        <name>FMN</name>
        <dbReference type="ChEBI" id="CHEBI:58210"/>
    </cofactor>
</comment>
<dbReference type="GO" id="GO:0016491">
    <property type="term" value="F:oxidoreductase activity"/>
    <property type="evidence" value="ECO:0007669"/>
    <property type="project" value="InterPro"/>
</dbReference>
<feature type="signal peptide" evidence="2">
    <location>
        <begin position="1"/>
        <end position="20"/>
    </location>
</feature>
<gene>
    <name evidence="4" type="ORF">SAMN04488108_2988</name>
</gene>
<evidence type="ECO:0000256" key="2">
    <source>
        <dbReference type="SAM" id="SignalP"/>
    </source>
</evidence>
<dbReference type="SUPFAM" id="SSF52218">
    <property type="entry name" value="Flavoproteins"/>
    <property type="match status" value="1"/>
</dbReference>
<dbReference type="GO" id="GO:0010181">
    <property type="term" value="F:FMN binding"/>
    <property type="evidence" value="ECO:0007669"/>
    <property type="project" value="InterPro"/>
</dbReference>
<dbReference type="EMBL" id="FRXN01000004">
    <property type="protein sequence ID" value="SHO63823.1"/>
    <property type="molecule type" value="Genomic_DNA"/>
</dbReference>
<name>A0A1M7ZG20_9BACT</name>
<dbReference type="PROSITE" id="PS50902">
    <property type="entry name" value="FLAVODOXIN_LIKE"/>
    <property type="match status" value="1"/>
</dbReference>
<organism evidence="4 5">
    <name type="scientific">Algoriphagus zhangzhouensis</name>
    <dbReference type="NCBI Taxonomy" id="1073327"/>
    <lineage>
        <taxon>Bacteria</taxon>
        <taxon>Pseudomonadati</taxon>
        <taxon>Bacteroidota</taxon>
        <taxon>Cytophagia</taxon>
        <taxon>Cytophagales</taxon>
        <taxon>Cyclobacteriaceae</taxon>
        <taxon>Algoriphagus</taxon>
    </lineage>
</organism>
<evidence type="ECO:0000313" key="5">
    <source>
        <dbReference type="Proteomes" id="UP000184609"/>
    </source>
</evidence>
<evidence type="ECO:0000313" key="4">
    <source>
        <dbReference type="EMBL" id="SHO63823.1"/>
    </source>
</evidence>
<dbReference type="OrthoDB" id="9790745at2"/>
<dbReference type="Pfam" id="PF03358">
    <property type="entry name" value="FMN_red"/>
    <property type="match status" value="1"/>
</dbReference>
<dbReference type="PROSITE" id="PS00201">
    <property type="entry name" value="FLAVODOXIN"/>
    <property type="match status" value="1"/>
</dbReference>
<evidence type="ECO:0000259" key="3">
    <source>
        <dbReference type="PROSITE" id="PS50902"/>
    </source>
</evidence>